<dbReference type="EMBL" id="VSWD01000013">
    <property type="protein sequence ID" value="KAK3084759.1"/>
    <property type="molecule type" value="Genomic_DNA"/>
</dbReference>
<keyword evidence="2" id="KW-0812">Transmembrane</keyword>
<dbReference type="PANTHER" id="PTHR24043:SF8">
    <property type="entry name" value="EGF-LIKE DOMAIN-CONTAINING PROTEIN"/>
    <property type="match status" value="1"/>
</dbReference>
<dbReference type="AlphaFoldDB" id="A0AA89BRI4"/>
<sequence length="352" mass="39064">MGNRCRLWTAICHASSKWCGYPGLRAHNPFTSPIIQRSRRTYNCGVKQAPHLCPSGTFGLKCERECPQGFYGEQCILKCSCSHDNCHPVQGCVTDNERSTSSNRSMTVVSSSLTVTSSSDITAIIVASVVCLTVIVIAAMLIFKFKKSNGVPTLRRQRKQTTGLRKQKGVEGKSCTILSDGNTYDSIRESDMIQGNMTDENKLVSCKMKQEESIGSEQIAPRRGNDDNMRGKRVLQDSNSCPAGTFGRGCAQTCPRLYYGTHCNKMCNCSEEECNPVKGCAGHIETSIRYARASTKYTDFVLRARRLSDKLLSKGCVSDRLTSSLRKFYGRYGELVMHYDVPLSRMVDDILS</sequence>
<proteinExistence type="predicted"/>
<evidence type="ECO:0000256" key="1">
    <source>
        <dbReference type="ARBA" id="ARBA00022536"/>
    </source>
</evidence>
<name>A0AA89BRI4_PINIB</name>
<gene>
    <name evidence="3" type="ORF">FSP39_018399</name>
</gene>
<dbReference type="Proteomes" id="UP001186944">
    <property type="component" value="Unassembled WGS sequence"/>
</dbReference>
<reference evidence="3" key="1">
    <citation type="submission" date="2019-08" db="EMBL/GenBank/DDBJ databases">
        <title>The improved chromosome-level genome for the pearl oyster Pinctada fucata martensii using PacBio sequencing and Hi-C.</title>
        <authorList>
            <person name="Zheng Z."/>
        </authorList>
    </citation>
    <scope>NUCLEOTIDE SEQUENCE</scope>
    <source>
        <strain evidence="3">ZZ-2019</strain>
        <tissue evidence="3">Adductor muscle</tissue>
    </source>
</reference>
<evidence type="ECO:0000256" key="2">
    <source>
        <dbReference type="SAM" id="Phobius"/>
    </source>
</evidence>
<keyword evidence="2" id="KW-1133">Transmembrane helix</keyword>
<keyword evidence="2" id="KW-0472">Membrane</keyword>
<organism evidence="3 4">
    <name type="scientific">Pinctada imbricata</name>
    <name type="common">Atlantic pearl-oyster</name>
    <name type="synonym">Pinctada martensii</name>
    <dbReference type="NCBI Taxonomy" id="66713"/>
    <lineage>
        <taxon>Eukaryota</taxon>
        <taxon>Metazoa</taxon>
        <taxon>Spiralia</taxon>
        <taxon>Lophotrochozoa</taxon>
        <taxon>Mollusca</taxon>
        <taxon>Bivalvia</taxon>
        <taxon>Autobranchia</taxon>
        <taxon>Pteriomorphia</taxon>
        <taxon>Pterioida</taxon>
        <taxon>Pterioidea</taxon>
        <taxon>Pteriidae</taxon>
        <taxon>Pinctada</taxon>
    </lineage>
</organism>
<feature type="transmembrane region" description="Helical" evidence="2">
    <location>
        <begin position="121"/>
        <end position="143"/>
    </location>
</feature>
<evidence type="ECO:0000313" key="4">
    <source>
        <dbReference type="Proteomes" id="UP001186944"/>
    </source>
</evidence>
<dbReference type="PANTHER" id="PTHR24043">
    <property type="entry name" value="SCAVENGER RECEPTOR CLASS F"/>
    <property type="match status" value="1"/>
</dbReference>
<dbReference type="InterPro" id="IPR042635">
    <property type="entry name" value="MEGF10/SREC1/2-like"/>
</dbReference>
<comment type="caution">
    <text evidence="3">The sequence shown here is derived from an EMBL/GenBank/DDBJ whole genome shotgun (WGS) entry which is preliminary data.</text>
</comment>
<keyword evidence="1" id="KW-0245">EGF-like domain</keyword>
<evidence type="ECO:0000313" key="3">
    <source>
        <dbReference type="EMBL" id="KAK3084759.1"/>
    </source>
</evidence>
<dbReference type="Gene3D" id="2.170.300.10">
    <property type="entry name" value="Tie2 ligand-binding domain superfamily"/>
    <property type="match status" value="2"/>
</dbReference>
<protein>
    <submittedName>
        <fullName evidence="3">Uncharacterized protein</fullName>
    </submittedName>
</protein>
<keyword evidence="4" id="KW-1185">Reference proteome</keyword>
<accession>A0AA89BRI4</accession>
<dbReference type="GO" id="GO:0005044">
    <property type="term" value="F:scavenger receptor activity"/>
    <property type="evidence" value="ECO:0007669"/>
    <property type="project" value="InterPro"/>
</dbReference>